<keyword evidence="5" id="KW-0136">Cellulose degradation</keyword>
<dbReference type="RefSeq" id="WP_310072190.1">
    <property type="nucleotide sequence ID" value="NZ_JAVDVX010000003.1"/>
</dbReference>
<evidence type="ECO:0000259" key="8">
    <source>
        <dbReference type="PROSITE" id="PS51173"/>
    </source>
</evidence>
<dbReference type="InterPro" id="IPR017853">
    <property type="entry name" value="GH"/>
</dbReference>
<dbReference type="Proteomes" id="UP001253595">
    <property type="component" value="Unassembled WGS sequence"/>
</dbReference>
<evidence type="ECO:0000256" key="3">
    <source>
        <dbReference type="ARBA" id="ARBA00023157"/>
    </source>
</evidence>
<dbReference type="InterPro" id="IPR001547">
    <property type="entry name" value="Glyco_hydro_5"/>
</dbReference>
<dbReference type="InterPro" id="IPR008965">
    <property type="entry name" value="CBM2/CBM3_carb-bd_dom_sf"/>
</dbReference>
<proteinExistence type="inferred from homology"/>
<evidence type="ECO:0000256" key="7">
    <source>
        <dbReference type="SAM" id="SignalP"/>
    </source>
</evidence>
<dbReference type="SUPFAM" id="SSF51445">
    <property type="entry name" value="(Trans)glycosidases"/>
    <property type="match status" value="1"/>
</dbReference>
<sequence length="614" mass="65562">MKNCSPKKRSLIIKSLAAAVAMLSSAAFALSPAVNPWSIQGGKLLDPNGKPFIFRGVTIEHALAPEKTVQAIKDVAALGANAVQVEINANLYNQATLITGNQLSEIIQACKANKVICVLEPNDVAGYPDFANAGIPSTATSFWAWPGIREAILGQQSYIILGFGNQYLSPMSSSEYIARMQSYLSDFGQGSLRSFVIMIDGSGWGQDQNKGMLEFAKQYTNNGIYGPKILYSVEMFDAYTTPEAVQDYIANFAQIGAPLVVGGFAPTSYYHPNNTSPRPAVVYDLPEDAVMHYAEQYGAGYFGWSWSGNQNPALDLANNWDVNNLTVWGNLLFNGANGIKSTAKPASIFVNSSSSSSSSSSIANQNPLAVLEGGVQQVRCGYVNAELSAANSSDPDGDTLTYEWEVYNPYSATNSYFSGPTLTYGMRPVTNYRFTVTVRDGKGGVSTATKTLSHSYSDNCISSSSSSSIIRSSSSSIKPSSSSVPSSVSSSSIRPSSLSSSSRSSSSSLAPTAICSYVVNSQWQNGFTAAIRIKNTGARAINRWSINWQYTDGSKVTNLWNAQLWDSGIPGSYAAGNLDWNAIIQPGQTVEFGFQGTKPASAAQVPVVRGSPCL</sequence>
<dbReference type="SUPFAM" id="SSF49384">
    <property type="entry name" value="Carbohydrate-binding domain"/>
    <property type="match status" value="1"/>
</dbReference>
<protein>
    <recommendedName>
        <fullName evidence="5">Endoglucanase</fullName>
        <ecNumber evidence="5">3.2.1.4</ecNumber>
    </recommendedName>
</protein>
<keyword evidence="10" id="KW-1185">Reference proteome</keyword>
<evidence type="ECO:0000313" key="9">
    <source>
        <dbReference type="EMBL" id="MDR7090119.1"/>
    </source>
</evidence>
<accession>A0ABU1UY58</accession>
<dbReference type="EC" id="3.2.1.4" evidence="5"/>
<feature type="domain" description="CBM2" evidence="8">
    <location>
        <begin position="508"/>
        <end position="614"/>
    </location>
</feature>
<keyword evidence="2 5" id="KW-0378">Hydrolase</keyword>
<dbReference type="InterPro" id="IPR001919">
    <property type="entry name" value="CBD2"/>
</dbReference>
<dbReference type="EMBL" id="JAVDVX010000003">
    <property type="protein sequence ID" value="MDR7090119.1"/>
    <property type="molecule type" value="Genomic_DNA"/>
</dbReference>
<gene>
    <name evidence="9" type="ORF">J2X05_002141</name>
</gene>
<dbReference type="Pfam" id="PF00150">
    <property type="entry name" value="Cellulase"/>
    <property type="match status" value="1"/>
</dbReference>
<dbReference type="Gene3D" id="2.60.40.290">
    <property type="match status" value="1"/>
</dbReference>
<evidence type="ECO:0000256" key="6">
    <source>
        <dbReference type="SAM" id="MobiDB-lite"/>
    </source>
</evidence>
<dbReference type="InterPro" id="IPR012291">
    <property type="entry name" value="CBM2_carb-bd_dom_sf"/>
</dbReference>
<comment type="similarity">
    <text evidence="5">Belongs to the glycosyl hydrolase 5 (cellulase A) family.</text>
</comment>
<dbReference type="Pfam" id="PF00553">
    <property type="entry name" value="CBM_2"/>
    <property type="match status" value="1"/>
</dbReference>
<comment type="catalytic activity">
    <reaction evidence="1 5">
        <text>Endohydrolysis of (1-&gt;4)-beta-D-glucosidic linkages in cellulose, lichenin and cereal beta-D-glucans.</text>
        <dbReference type="EC" id="3.2.1.4"/>
    </reaction>
</comment>
<dbReference type="InterPro" id="IPR035986">
    <property type="entry name" value="PKD_dom_sf"/>
</dbReference>
<dbReference type="PROSITE" id="PS51173">
    <property type="entry name" value="CBM2"/>
    <property type="match status" value="1"/>
</dbReference>
<dbReference type="GO" id="GO:0016985">
    <property type="term" value="F:mannan endo-1,4-beta-mannosidase activity"/>
    <property type="evidence" value="ECO:0007669"/>
    <property type="project" value="UniProtKB-EC"/>
</dbReference>
<dbReference type="Pfam" id="PF17963">
    <property type="entry name" value="Big_9"/>
    <property type="match status" value="1"/>
</dbReference>
<feature type="region of interest" description="Disordered" evidence="6">
    <location>
        <begin position="474"/>
        <end position="508"/>
    </location>
</feature>
<name>A0ABU1UY58_9GAMM</name>
<keyword evidence="7" id="KW-0732">Signal</keyword>
<evidence type="ECO:0000256" key="2">
    <source>
        <dbReference type="ARBA" id="ARBA00022801"/>
    </source>
</evidence>
<dbReference type="Gene3D" id="2.60.40.10">
    <property type="entry name" value="Immunoglobulins"/>
    <property type="match status" value="1"/>
</dbReference>
<feature type="signal peptide" evidence="7">
    <location>
        <begin position="1"/>
        <end position="29"/>
    </location>
</feature>
<comment type="caution">
    <text evidence="9">The sequence shown here is derived from an EMBL/GenBank/DDBJ whole genome shotgun (WGS) entry which is preliminary data.</text>
</comment>
<keyword evidence="3" id="KW-1015">Disulfide bond</keyword>
<keyword evidence="4 5" id="KW-0326">Glycosidase</keyword>
<reference evidence="9 10" key="1">
    <citation type="submission" date="2023-07" db="EMBL/GenBank/DDBJ databases">
        <title>Sorghum-associated microbial communities from plants grown in Nebraska, USA.</title>
        <authorList>
            <person name="Schachtman D."/>
        </authorList>
    </citation>
    <scope>NUCLEOTIDE SEQUENCE [LARGE SCALE GENOMIC DNA]</scope>
    <source>
        <strain evidence="9 10">BE190</strain>
    </source>
</reference>
<keyword evidence="5" id="KW-0624">Polysaccharide degradation</keyword>
<dbReference type="SUPFAM" id="SSF49299">
    <property type="entry name" value="PKD domain"/>
    <property type="match status" value="1"/>
</dbReference>
<evidence type="ECO:0000256" key="4">
    <source>
        <dbReference type="ARBA" id="ARBA00023295"/>
    </source>
</evidence>
<dbReference type="SMART" id="SM00637">
    <property type="entry name" value="CBD_II"/>
    <property type="match status" value="1"/>
</dbReference>
<keyword evidence="5" id="KW-0119">Carbohydrate metabolism</keyword>
<evidence type="ECO:0000313" key="10">
    <source>
        <dbReference type="Proteomes" id="UP001253595"/>
    </source>
</evidence>
<dbReference type="InterPro" id="IPR013783">
    <property type="entry name" value="Ig-like_fold"/>
</dbReference>
<dbReference type="Gene3D" id="3.20.20.80">
    <property type="entry name" value="Glycosidases"/>
    <property type="match status" value="1"/>
</dbReference>
<feature type="chain" id="PRO_5047533172" description="Endoglucanase" evidence="7">
    <location>
        <begin position="30"/>
        <end position="614"/>
    </location>
</feature>
<organism evidence="9 10">
    <name type="scientific">Cellvibrio fibrivorans</name>
    <dbReference type="NCBI Taxonomy" id="126350"/>
    <lineage>
        <taxon>Bacteria</taxon>
        <taxon>Pseudomonadati</taxon>
        <taxon>Pseudomonadota</taxon>
        <taxon>Gammaproteobacteria</taxon>
        <taxon>Cellvibrionales</taxon>
        <taxon>Cellvibrionaceae</taxon>
        <taxon>Cellvibrio</taxon>
    </lineage>
</organism>
<evidence type="ECO:0000256" key="5">
    <source>
        <dbReference type="RuleBase" id="RU361153"/>
    </source>
</evidence>
<evidence type="ECO:0000256" key="1">
    <source>
        <dbReference type="ARBA" id="ARBA00000966"/>
    </source>
</evidence>